<evidence type="ECO:0000313" key="3">
    <source>
        <dbReference type="Proteomes" id="UP000287651"/>
    </source>
</evidence>
<dbReference type="Proteomes" id="UP000287651">
    <property type="component" value="Unassembled WGS sequence"/>
</dbReference>
<feature type="region of interest" description="Disordered" evidence="1">
    <location>
        <begin position="77"/>
        <end position="98"/>
    </location>
</feature>
<proteinExistence type="predicted"/>
<dbReference type="AlphaFoldDB" id="A0A427B9J5"/>
<gene>
    <name evidence="2" type="ORF">B296_00008851</name>
</gene>
<sequence length="137" mass="15204">MVLALYRSTQGCIRRLLRGRKKQEKEGEPRTVLPSNGEAVARLLETSAAGEPRDGTADENLTRLLLTHARRRCIDDFSSARGEENETSSPCAGRRKRRDVNPHTYQLKLCDFGSAKVLPLFPGESGVDQLVEIIKVG</sequence>
<protein>
    <recommendedName>
        <fullName evidence="4">Protein kinase domain-containing protein</fullName>
    </recommendedName>
</protein>
<evidence type="ECO:0008006" key="4">
    <source>
        <dbReference type="Google" id="ProtNLM"/>
    </source>
</evidence>
<evidence type="ECO:0000313" key="2">
    <source>
        <dbReference type="EMBL" id="RRT85190.1"/>
    </source>
</evidence>
<comment type="caution">
    <text evidence="2">The sequence shown here is derived from an EMBL/GenBank/DDBJ whole genome shotgun (WGS) entry which is preliminary data.</text>
</comment>
<reference evidence="2 3" key="1">
    <citation type="journal article" date="2014" name="Agronomy (Basel)">
        <title>A Draft Genome Sequence for Ensete ventricosum, the Drought-Tolerant Tree Against Hunger.</title>
        <authorList>
            <person name="Harrison J."/>
            <person name="Moore K.A."/>
            <person name="Paszkiewicz K."/>
            <person name="Jones T."/>
            <person name="Grant M."/>
            <person name="Ambacheew D."/>
            <person name="Muzemil S."/>
            <person name="Studholme D.J."/>
        </authorList>
    </citation>
    <scope>NUCLEOTIDE SEQUENCE [LARGE SCALE GENOMIC DNA]</scope>
</reference>
<dbReference type="EMBL" id="AMZH03000160">
    <property type="protein sequence ID" value="RRT85190.1"/>
    <property type="molecule type" value="Genomic_DNA"/>
</dbReference>
<name>A0A427B9J5_ENSVE</name>
<evidence type="ECO:0000256" key="1">
    <source>
        <dbReference type="SAM" id="MobiDB-lite"/>
    </source>
</evidence>
<organism evidence="2 3">
    <name type="scientific">Ensete ventricosum</name>
    <name type="common">Abyssinian banana</name>
    <name type="synonym">Musa ensete</name>
    <dbReference type="NCBI Taxonomy" id="4639"/>
    <lineage>
        <taxon>Eukaryota</taxon>
        <taxon>Viridiplantae</taxon>
        <taxon>Streptophyta</taxon>
        <taxon>Embryophyta</taxon>
        <taxon>Tracheophyta</taxon>
        <taxon>Spermatophyta</taxon>
        <taxon>Magnoliopsida</taxon>
        <taxon>Liliopsida</taxon>
        <taxon>Zingiberales</taxon>
        <taxon>Musaceae</taxon>
        <taxon>Ensete</taxon>
    </lineage>
</organism>
<accession>A0A427B9J5</accession>